<keyword evidence="4" id="KW-1185">Reference proteome</keyword>
<evidence type="ECO:0000259" key="2">
    <source>
        <dbReference type="Pfam" id="PF03983"/>
    </source>
</evidence>
<organism evidence="3 4">
    <name type="scientific">Luteolibacter rhizosphaerae</name>
    <dbReference type="NCBI Taxonomy" id="2989719"/>
    <lineage>
        <taxon>Bacteria</taxon>
        <taxon>Pseudomonadati</taxon>
        <taxon>Verrucomicrobiota</taxon>
        <taxon>Verrucomicrobiia</taxon>
        <taxon>Verrucomicrobiales</taxon>
        <taxon>Verrucomicrobiaceae</taxon>
        <taxon>Luteolibacter</taxon>
    </lineage>
</organism>
<comment type="caution">
    <text evidence="3">The sequence shown here is derived from an EMBL/GenBank/DDBJ whole genome shotgun (WGS) entry which is preliminary data.</text>
</comment>
<feature type="chain" id="PRO_5045760231" evidence="1">
    <location>
        <begin position="22"/>
        <end position="398"/>
    </location>
</feature>
<evidence type="ECO:0000256" key="1">
    <source>
        <dbReference type="SAM" id="SignalP"/>
    </source>
</evidence>
<feature type="domain" description="SLA1 homology" evidence="2">
    <location>
        <begin position="20"/>
        <end position="75"/>
    </location>
</feature>
<proteinExistence type="predicted"/>
<dbReference type="RefSeq" id="WP_264511527.1">
    <property type="nucleotide sequence ID" value="NZ_JAPDDR010000002.1"/>
</dbReference>
<dbReference type="InterPro" id="IPR007131">
    <property type="entry name" value="SHD1"/>
</dbReference>
<dbReference type="EMBL" id="JAPDDR010000002">
    <property type="protein sequence ID" value="MCW1912767.1"/>
    <property type="molecule type" value="Genomic_DNA"/>
</dbReference>
<accession>A0ABT3FZB9</accession>
<dbReference type="Pfam" id="PF03983">
    <property type="entry name" value="SHD1"/>
    <property type="match status" value="1"/>
</dbReference>
<dbReference type="Gene3D" id="2.30.30.700">
    <property type="entry name" value="SLA1 homology domain 1"/>
    <property type="match status" value="1"/>
</dbReference>
<name>A0ABT3FZB9_9BACT</name>
<reference evidence="3" key="1">
    <citation type="submission" date="2022-10" db="EMBL/GenBank/DDBJ databases">
        <title>Luteolibacter sp. GHJ8, whole genome shotgun sequencing project.</title>
        <authorList>
            <person name="Zhao G."/>
            <person name="Shen L."/>
        </authorList>
    </citation>
    <scope>NUCLEOTIDE SEQUENCE</scope>
    <source>
        <strain evidence="3">GHJ8</strain>
    </source>
</reference>
<sequence length="398" mass="43878">MKFPFLPGFAVLAAACLTASAQETRTWTDTKGRKIEGSLIKHDPTTAWVKRADGREIQIPKTTLSEADLTYLKSALPASPAATSARTGNFATVKLDPSKWTSKPEGVDFDGIVFQQNLASEHFLILALGDVKPDLLAAYANAAERLWADIATDLPSLSEAFGTKKMPIILFEDTKHAEIFGSWHDKHAENSNTASPNYKLKTAGVTSCKIDSEFAAKHGLTFKAQTFRLDTKDFQSNRPTWPTRIHFLTSTLFQVASGDTYFRLIEMGFAYHREKKICGNIETQIVVRGTTVEKIKSARDWAALPKRLLKSGSRPDFASFYGITTDEAQPRDLGFAYGLISFIHADAARLEKFDELLARTRKGENLSEAEAVAKVLGFESCAALDTAWADFMAGSSFQ</sequence>
<feature type="signal peptide" evidence="1">
    <location>
        <begin position="1"/>
        <end position="21"/>
    </location>
</feature>
<evidence type="ECO:0000313" key="3">
    <source>
        <dbReference type="EMBL" id="MCW1912767.1"/>
    </source>
</evidence>
<dbReference type="Proteomes" id="UP001165653">
    <property type="component" value="Unassembled WGS sequence"/>
</dbReference>
<evidence type="ECO:0000313" key="4">
    <source>
        <dbReference type="Proteomes" id="UP001165653"/>
    </source>
</evidence>
<keyword evidence="1" id="KW-0732">Signal</keyword>
<gene>
    <name evidence="3" type="ORF">OJ996_04235</name>
</gene>
<protein>
    <submittedName>
        <fullName evidence="3">SHD1 domain-containing protein</fullName>
    </submittedName>
</protein>
<dbReference type="PROSITE" id="PS51257">
    <property type="entry name" value="PROKAR_LIPOPROTEIN"/>
    <property type="match status" value="1"/>
</dbReference>